<dbReference type="InterPro" id="IPR036483">
    <property type="entry name" value="PWI_dom_sf"/>
</dbReference>
<accession>A0A8H7VL45</accession>
<dbReference type="EMBL" id="JAEPRB010000014">
    <property type="protein sequence ID" value="KAG2226731.1"/>
    <property type="molecule type" value="Genomic_DNA"/>
</dbReference>
<feature type="compositionally biased region" description="Low complexity" evidence="3">
    <location>
        <begin position="7"/>
        <end position="18"/>
    </location>
</feature>
<sequence>MDPYRPRPYGGYRPRPQYGGYGRGGGFRPNYIPGRPPMHHPMSLNSTGRPPPMGNRHLATLNAANAEAEGKLTTLFVGGIAPGINDACVEKLLKAAGNVKSWKRMKDTQGSPKGFGFVEYEDPDSVLRALRVLGGENETHQGLTLTAMDGSGIQKKLIVKADDNVRNYLQQHQSIHSQQEIETKDKDSLTKIYSYVDSINRGQEPTDEERGTGEDTLMPDVNDNKNNDDEQQQQSKQDADNEQSGITTDDNDFINKELAFFKERAAQRDQEKQRIREERRDERRDERDRTRSPSRRRRRTSEDTNRRSNDDFVRGPSEHMSQTQEEMEMDDEELERRREEKHEKDVEVAFRQRERRLEGREISRLRNYERDLQRLKDAEKQQEKDKEYWATRLAEWDDDVEIERGEEAFYSNRSRWRRHREAIRRREDERDEEDRRLEEQEIEDERKRIEQKERLIRQKEEEEERKREAEAKKKEEAPRIAIKPTKISFNAPIKRHTVMGGGDEDDEDESARKRRVLVPLDYGDDEMMLDHNETSETSATTSSEMDPEERVKKVKELIDSIPSSEQELWNWNVKWDQVDEELLDEKLKPFISKKIAEIVGAEDDEFVGFILDFVRRQQTPNSLVQELEMTLDAEALVFVMKLWRALIFETERKAAKL</sequence>
<feature type="compositionally biased region" description="Basic and acidic residues" evidence="3">
    <location>
        <begin position="300"/>
        <end position="317"/>
    </location>
</feature>
<dbReference type="GO" id="GO:0005681">
    <property type="term" value="C:spliceosomal complex"/>
    <property type="evidence" value="ECO:0007669"/>
    <property type="project" value="TreeGrafter"/>
</dbReference>
<name>A0A8H7VL45_9FUNG</name>
<feature type="compositionally biased region" description="Basic and acidic residues" evidence="3">
    <location>
        <begin position="253"/>
        <end position="291"/>
    </location>
</feature>
<dbReference type="Pfam" id="PF00076">
    <property type="entry name" value="RRM_1"/>
    <property type="match status" value="1"/>
</dbReference>
<feature type="region of interest" description="Disordered" evidence="3">
    <location>
        <begin position="1"/>
        <end position="52"/>
    </location>
</feature>
<reference evidence="6 7" key="1">
    <citation type="submission" date="2020-12" db="EMBL/GenBank/DDBJ databases">
        <title>Metabolic potential, ecology and presence of endohyphal bacteria is reflected in genomic diversity of Mucoromycotina.</title>
        <authorList>
            <person name="Muszewska A."/>
            <person name="Okrasinska A."/>
            <person name="Steczkiewicz K."/>
            <person name="Drgas O."/>
            <person name="Orlowska M."/>
            <person name="Perlinska-Lenart U."/>
            <person name="Aleksandrzak-Piekarczyk T."/>
            <person name="Szatraj K."/>
            <person name="Zielenkiewicz U."/>
            <person name="Pilsyk S."/>
            <person name="Malc E."/>
            <person name="Mieczkowski P."/>
            <person name="Kruszewska J.S."/>
            <person name="Biernat P."/>
            <person name="Pawlowska J."/>
        </authorList>
    </citation>
    <scope>NUCLEOTIDE SEQUENCE [LARGE SCALE GENOMIC DNA]</scope>
    <source>
        <strain evidence="6 7">CBS 142.35</strain>
    </source>
</reference>
<dbReference type="GO" id="GO:0006397">
    <property type="term" value="P:mRNA processing"/>
    <property type="evidence" value="ECO:0007669"/>
    <property type="project" value="UniProtKB-KW"/>
</dbReference>
<evidence type="ECO:0000313" key="6">
    <source>
        <dbReference type="EMBL" id="KAG2226731.1"/>
    </source>
</evidence>
<dbReference type="InterPro" id="IPR034268">
    <property type="entry name" value="RBM25_RRM"/>
</dbReference>
<proteinExistence type="predicted"/>
<keyword evidence="7" id="KW-1185">Reference proteome</keyword>
<feature type="domain" description="RRM" evidence="4">
    <location>
        <begin position="73"/>
        <end position="164"/>
    </location>
</feature>
<dbReference type="InterPro" id="IPR012677">
    <property type="entry name" value="Nucleotide-bd_a/b_plait_sf"/>
</dbReference>
<dbReference type="GO" id="GO:0003729">
    <property type="term" value="F:mRNA binding"/>
    <property type="evidence" value="ECO:0007669"/>
    <property type="project" value="TreeGrafter"/>
</dbReference>
<dbReference type="Gene3D" id="1.20.1390.10">
    <property type="entry name" value="PWI domain"/>
    <property type="match status" value="1"/>
</dbReference>
<evidence type="ECO:0000313" key="7">
    <source>
        <dbReference type="Proteomes" id="UP000646827"/>
    </source>
</evidence>
<feature type="region of interest" description="Disordered" evidence="3">
    <location>
        <begin position="424"/>
        <end position="479"/>
    </location>
</feature>
<dbReference type="SUPFAM" id="SSF54928">
    <property type="entry name" value="RNA-binding domain, RBD"/>
    <property type="match status" value="1"/>
</dbReference>
<protein>
    <recommendedName>
        <fullName evidence="8">PWI domain-containing protein</fullName>
    </recommendedName>
</protein>
<feature type="region of interest" description="Disordered" evidence="3">
    <location>
        <begin position="195"/>
        <end position="345"/>
    </location>
</feature>
<dbReference type="Proteomes" id="UP000646827">
    <property type="component" value="Unassembled WGS sequence"/>
</dbReference>
<evidence type="ECO:0000259" key="5">
    <source>
        <dbReference type="PROSITE" id="PS51025"/>
    </source>
</evidence>
<dbReference type="PROSITE" id="PS50102">
    <property type="entry name" value="RRM"/>
    <property type="match status" value="1"/>
</dbReference>
<keyword evidence="2" id="KW-0694">RNA-binding</keyword>
<dbReference type="InterPro" id="IPR052768">
    <property type="entry name" value="RBM25"/>
</dbReference>
<dbReference type="PANTHER" id="PTHR18806">
    <property type="entry name" value="RBM25 PROTEIN"/>
    <property type="match status" value="1"/>
</dbReference>
<dbReference type="InterPro" id="IPR002483">
    <property type="entry name" value="PWI_dom"/>
</dbReference>
<dbReference type="Gene3D" id="3.30.70.330">
    <property type="match status" value="1"/>
</dbReference>
<dbReference type="SUPFAM" id="SSF101233">
    <property type="entry name" value="PWI domain"/>
    <property type="match status" value="1"/>
</dbReference>
<dbReference type="AlphaFoldDB" id="A0A8H7VL45"/>
<dbReference type="SMART" id="SM00360">
    <property type="entry name" value="RRM"/>
    <property type="match status" value="1"/>
</dbReference>
<dbReference type="InterPro" id="IPR035979">
    <property type="entry name" value="RBD_domain_sf"/>
</dbReference>
<dbReference type="Pfam" id="PF01480">
    <property type="entry name" value="PWI"/>
    <property type="match status" value="1"/>
</dbReference>
<dbReference type="CDD" id="cd12446">
    <property type="entry name" value="RRM_RBM25"/>
    <property type="match status" value="1"/>
</dbReference>
<dbReference type="PANTHER" id="PTHR18806:SF4">
    <property type="entry name" value="RNA-BINDING PROTEIN 25"/>
    <property type="match status" value="1"/>
</dbReference>
<organism evidence="6 7">
    <name type="scientific">Circinella minor</name>
    <dbReference type="NCBI Taxonomy" id="1195481"/>
    <lineage>
        <taxon>Eukaryota</taxon>
        <taxon>Fungi</taxon>
        <taxon>Fungi incertae sedis</taxon>
        <taxon>Mucoromycota</taxon>
        <taxon>Mucoromycotina</taxon>
        <taxon>Mucoromycetes</taxon>
        <taxon>Mucorales</taxon>
        <taxon>Lichtheimiaceae</taxon>
        <taxon>Circinella</taxon>
    </lineage>
</organism>
<evidence type="ECO:0000256" key="1">
    <source>
        <dbReference type="ARBA" id="ARBA00022664"/>
    </source>
</evidence>
<dbReference type="PROSITE" id="PS51025">
    <property type="entry name" value="PWI"/>
    <property type="match status" value="1"/>
</dbReference>
<dbReference type="SMART" id="SM00311">
    <property type="entry name" value="PWI"/>
    <property type="match status" value="1"/>
</dbReference>
<gene>
    <name evidence="6" type="ORF">INT45_001078</name>
</gene>
<dbReference type="OrthoDB" id="6275295at2759"/>
<comment type="caution">
    <text evidence="6">The sequence shown here is derived from an EMBL/GenBank/DDBJ whole genome shotgun (WGS) entry which is preliminary data.</text>
</comment>
<evidence type="ECO:0000256" key="3">
    <source>
        <dbReference type="SAM" id="MobiDB-lite"/>
    </source>
</evidence>
<dbReference type="InterPro" id="IPR000504">
    <property type="entry name" value="RRM_dom"/>
</dbReference>
<evidence type="ECO:0000259" key="4">
    <source>
        <dbReference type="PROSITE" id="PS50102"/>
    </source>
</evidence>
<evidence type="ECO:0000256" key="2">
    <source>
        <dbReference type="PROSITE-ProRule" id="PRU00176"/>
    </source>
</evidence>
<feature type="compositionally biased region" description="Basic and acidic residues" evidence="3">
    <location>
        <begin position="424"/>
        <end position="478"/>
    </location>
</feature>
<feature type="compositionally biased region" description="Basic and acidic residues" evidence="3">
    <location>
        <begin position="334"/>
        <end position="345"/>
    </location>
</feature>
<keyword evidence="1" id="KW-0507">mRNA processing</keyword>
<feature type="domain" description="PWI" evidence="5">
    <location>
        <begin position="566"/>
        <end position="657"/>
    </location>
</feature>
<evidence type="ECO:0008006" key="8">
    <source>
        <dbReference type="Google" id="ProtNLM"/>
    </source>
</evidence>